<accession>A0ABU5PL97</accession>
<dbReference type="EMBL" id="JAYERP010000001">
    <property type="protein sequence ID" value="MEA3570731.1"/>
    <property type="molecule type" value="Genomic_DNA"/>
</dbReference>
<feature type="region of interest" description="Disordered" evidence="1">
    <location>
        <begin position="1"/>
        <end position="58"/>
    </location>
</feature>
<evidence type="ECO:0000256" key="1">
    <source>
        <dbReference type="SAM" id="MobiDB-lite"/>
    </source>
</evidence>
<organism evidence="2 3">
    <name type="scientific">Paenibacillus phoenicis</name>
    <dbReference type="NCBI Taxonomy" id="554117"/>
    <lineage>
        <taxon>Bacteria</taxon>
        <taxon>Bacillati</taxon>
        <taxon>Bacillota</taxon>
        <taxon>Bacilli</taxon>
        <taxon>Bacillales</taxon>
        <taxon>Paenibacillaceae</taxon>
        <taxon>Paenibacillus</taxon>
    </lineage>
</organism>
<evidence type="ECO:0000313" key="2">
    <source>
        <dbReference type="EMBL" id="MEA3570731.1"/>
    </source>
</evidence>
<keyword evidence="3" id="KW-1185">Reference proteome</keyword>
<reference evidence="2 3" key="1">
    <citation type="submission" date="2023-12" db="EMBL/GenBank/DDBJ databases">
        <title>Whole genome sequencing of Paenibacillus phoenicis isolated from the Phoenix Mars Lander spacecraft assembly facility.</title>
        <authorList>
            <person name="Garcia A."/>
            <person name="Venkateswaran K."/>
        </authorList>
    </citation>
    <scope>NUCLEOTIDE SEQUENCE [LARGE SCALE GENOMIC DNA]</scope>
    <source>
        <strain evidence="2 3">3PO2SA</strain>
    </source>
</reference>
<sequence>MAVNGVSSSAMPRNCGMENMHGGTKKISSNHQHTETVHQQHKSEIQDQYRGQKIDTKA</sequence>
<feature type="compositionally biased region" description="Basic and acidic residues" evidence="1">
    <location>
        <begin position="32"/>
        <end position="58"/>
    </location>
</feature>
<protein>
    <submittedName>
        <fullName evidence="2">Uncharacterized protein</fullName>
    </submittedName>
</protein>
<gene>
    <name evidence="2" type="ORF">U9M73_12045</name>
</gene>
<dbReference type="RefSeq" id="WP_178020448.1">
    <property type="nucleotide sequence ID" value="NZ_CBCSKM010000018.1"/>
</dbReference>
<dbReference type="Proteomes" id="UP001292216">
    <property type="component" value="Unassembled WGS sequence"/>
</dbReference>
<proteinExistence type="predicted"/>
<name>A0ABU5PL97_9BACL</name>
<feature type="compositionally biased region" description="Polar residues" evidence="1">
    <location>
        <begin position="1"/>
        <end position="11"/>
    </location>
</feature>
<evidence type="ECO:0000313" key="3">
    <source>
        <dbReference type="Proteomes" id="UP001292216"/>
    </source>
</evidence>
<comment type="caution">
    <text evidence="2">The sequence shown here is derived from an EMBL/GenBank/DDBJ whole genome shotgun (WGS) entry which is preliminary data.</text>
</comment>